<evidence type="ECO:0000313" key="1">
    <source>
        <dbReference type="EMBL" id="PHQ37026.1"/>
    </source>
</evidence>
<dbReference type="Proteomes" id="UP000225740">
    <property type="component" value="Unassembled WGS sequence"/>
</dbReference>
<accession>A0A2G1WDE5</accession>
<protein>
    <submittedName>
        <fullName evidence="1">Uncharacterized protein</fullName>
    </submittedName>
</protein>
<sequence length="162" mass="18387">MAIEKTSAFIELLRTIVAPRLTVVESDVVCLERILMINECESPSIIASRIPFSSVDRDTAKVIVKASHRTLADNGTFIVYQLTRDVTDFANPYFGAPTVEYIPVDLPPQRVLSRRKAFRRRSRRIAVSHEGDNNLRIFFHLSISLTKIPSIRACMTIDANRR</sequence>
<name>A0A2G1WDE5_9BACT</name>
<keyword evidence="2" id="KW-1185">Reference proteome</keyword>
<comment type="caution">
    <text evidence="1">The sequence shown here is derived from an EMBL/GenBank/DDBJ whole genome shotgun (WGS) entry which is preliminary data.</text>
</comment>
<reference evidence="1 2" key="1">
    <citation type="submission" date="2017-06" db="EMBL/GenBank/DDBJ databases">
        <title>Description of Rhodopirellula bahusiensis sp. nov.</title>
        <authorList>
            <person name="Kizina J."/>
            <person name="Harder J."/>
        </authorList>
    </citation>
    <scope>NUCLEOTIDE SEQUENCE [LARGE SCALE GENOMIC DNA]</scope>
    <source>
        <strain evidence="1 2">SWK21</strain>
    </source>
</reference>
<evidence type="ECO:0000313" key="2">
    <source>
        <dbReference type="Proteomes" id="UP000225740"/>
    </source>
</evidence>
<proteinExistence type="predicted"/>
<gene>
    <name evidence="1" type="ORF">CEE69_01240</name>
</gene>
<dbReference type="AlphaFoldDB" id="A0A2G1WDE5"/>
<organism evidence="1 2">
    <name type="scientific">Rhodopirellula bahusiensis</name>
    <dbReference type="NCBI Taxonomy" id="2014065"/>
    <lineage>
        <taxon>Bacteria</taxon>
        <taxon>Pseudomonadati</taxon>
        <taxon>Planctomycetota</taxon>
        <taxon>Planctomycetia</taxon>
        <taxon>Pirellulales</taxon>
        <taxon>Pirellulaceae</taxon>
        <taxon>Rhodopirellula</taxon>
    </lineage>
</organism>
<dbReference type="EMBL" id="NIZW01000001">
    <property type="protein sequence ID" value="PHQ37026.1"/>
    <property type="molecule type" value="Genomic_DNA"/>
</dbReference>